<reference evidence="1 2" key="1">
    <citation type="submission" date="2019-09" db="EMBL/GenBank/DDBJ databases">
        <title>FDA dAtabase for Regulatory Grade micrObial Sequences (FDA-ARGOS): Supporting development and validation of Infectious Disease Dx tests.</title>
        <authorList>
            <person name="Sciortino C."/>
            <person name="Tallon L."/>
            <person name="Sadzewicz L."/>
            <person name="Vavikolanu K."/>
            <person name="Mehta A."/>
            <person name="Aluvathingal J."/>
            <person name="Nadendla S."/>
            <person name="Nandy P."/>
            <person name="Geyer C."/>
            <person name="Yan Y."/>
            <person name="Sichtig H."/>
        </authorList>
    </citation>
    <scope>NUCLEOTIDE SEQUENCE [LARGE SCALE GENOMIC DNA]</scope>
    <source>
        <strain evidence="1 2">FDAARGOS_636</strain>
    </source>
</reference>
<evidence type="ECO:0000313" key="2">
    <source>
        <dbReference type="Proteomes" id="UP000501570"/>
    </source>
</evidence>
<dbReference type="RefSeq" id="WP_168238319.1">
    <property type="nucleotide sequence ID" value="NZ_CP050995.1"/>
</dbReference>
<sequence>MLTLIGQARNKIILLFVIININCIKAQQVTVELLNQNVVYKNDDGYHPVSIRYKLLNTSSDYVYLILGKKSFGVFGNPDEYIFDKEGAEIPKDQMIFNPRLLLFQSKNAEGPLKLTNFKSVPQFTPDEFNKRSQQELRIKNDSTEAVKKYKDLYFRSQPLNWVVRAKYINDNIVFIKPGESVIVSTDIDFALYDYNPYFENGVGYTLKNDVYRMMIKVHNDPLLIREYLDERNTTKIRNFKAQPLKEDCYSGKINLKVEK</sequence>
<name>A0ABX6KQG7_CHRGL</name>
<dbReference type="Proteomes" id="UP000501570">
    <property type="component" value="Chromosome"/>
</dbReference>
<keyword evidence="2" id="KW-1185">Reference proteome</keyword>
<accession>A0ABX6KQG7</accession>
<evidence type="ECO:0008006" key="3">
    <source>
        <dbReference type="Google" id="ProtNLM"/>
    </source>
</evidence>
<organism evidence="1 2">
    <name type="scientific">Chryseobacterium gallinarum</name>
    <dbReference type="NCBI Taxonomy" id="1324352"/>
    <lineage>
        <taxon>Bacteria</taxon>
        <taxon>Pseudomonadati</taxon>
        <taxon>Bacteroidota</taxon>
        <taxon>Flavobacteriia</taxon>
        <taxon>Flavobacteriales</taxon>
        <taxon>Weeksellaceae</taxon>
        <taxon>Chryseobacterium group</taxon>
        <taxon>Chryseobacterium</taxon>
    </lineage>
</organism>
<protein>
    <recommendedName>
        <fullName evidence="3">Molecular chaperone</fullName>
    </recommendedName>
</protein>
<evidence type="ECO:0000313" key="1">
    <source>
        <dbReference type="EMBL" id="QIY90800.1"/>
    </source>
</evidence>
<gene>
    <name evidence="1" type="ORF">FOB44_09060</name>
</gene>
<proteinExistence type="predicted"/>
<dbReference type="EMBL" id="CP050995">
    <property type="protein sequence ID" value="QIY90800.1"/>
    <property type="molecule type" value="Genomic_DNA"/>
</dbReference>